<dbReference type="EMBL" id="SPOI01000135">
    <property type="protein sequence ID" value="TIB36041.1"/>
    <property type="molecule type" value="Genomic_DNA"/>
</dbReference>
<dbReference type="EMBL" id="SPOF01000016">
    <property type="protein sequence ID" value="TIB12996.1"/>
    <property type="molecule type" value="Genomic_DNA"/>
</dbReference>
<dbReference type="Proteomes" id="UP000310689">
    <property type="component" value="Unassembled WGS sequence"/>
</dbReference>
<evidence type="ECO:0000313" key="1">
    <source>
        <dbReference type="EMBL" id="TIB12996.1"/>
    </source>
</evidence>
<dbReference type="AlphaFoldDB" id="A0A4T0JLT9"/>
<dbReference type="OMA" id="HIEMNIY"/>
<organism evidence="1 3">
    <name type="scientific">Wallemia ichthyophaga</name>
    <dbReference type="NCBI Taxonomy" id="245174"/>
    <lineage>
        <taxon>Eukaryota</taxon>
        <taxon>Fungi</taxon>
        <taxon>Dikarya</taxon>
        <taxon>Basidiomycota</taxon>
        <taxon>Wallemiomycotina</taxon>
        <taxon>Wallemiomycetes</taxon>
        <taxon>Wallemiales</taxon>
        <taxon>Wallemiaceae</taxon>
        <taxon>Wallemia</taxon>
    </lineage>
</organism>
<evidence type="ECO:0000313" key="4">
    <source>
        <dbReference type="Proteomes" id="UP000310689"/>
    </source>
</evidence>
<evidence type="ECO:0000313" key="2">
    <source>
        <dbReference type="EMBL" id="TIB36041.1"/>
    </source>
</evidence>
<name>A0A4T0JLT9_WALIC</name>
<accession>A0A4T0JLT9</accession>
<reference evidence="3 4" key="1">
    <citation type="submission" date="2019-03" db="EMBL/GenBank/DDBJ databases">
        <title>Sequencing 23 genomes of Wallemia ichthyophaga.</title>
        <authorList>
            <person name="Gostincar C."/>
        </authorList>
    </citation>
    <scope>NUCLEOTIDE SEQUENCE [LARGE SCALE GENOMIC DNA]</scope>
    <source>
        <strain evidence="2 4">EXF-6200</strain>
        <strain evidence="1 3">EXF-8621</strain>
    </source>
</reference>
<proteinExistence type="predicted"/>
<sequence>MEKLEVNDGQERVANLLNNLDKDKKQEEFRRGGGLPESSALDRVKEFLPEMKKSNESTLKSMEDVGEEDKHIEMNIYKPSI</sequence>
<dbReference type="Proteomes" id="UP000306954">
    <property type="component" value="Unassembled WGS sequence"/>
</dbReference>
<dbReference type="OrthoDB" id="1112980at2759"/>
<gene>
    <name evidence="2" type="ORF">E3P86_02559</name>
    <name evidence="1" type="ORF">E3P90_01837</name>
</gene>
<protein>
    <submittedName>
        <fullName evidence="1">Uncharacterized protein</fullName>
    </submittedName>
</protein>
<evidence type="ECO:0000313" key="3">
    <source>
        <dbReference type="Proteomes" id="UP000306954"/>
    </source>
</evidence>
<comment type="caution">
    <text evidence="1">The sequence shown here is derived from an EMBL/GenBank/DDBJ whole genome shotgun (WGS) entry which is preliminary data.</text>
</comment>